<protein>
    <submittedName>
        <fullName evidence="1">Uncharacterized protein</fullName>
    </submittedName>
</protein>
<proteinExistence type="predicted"/>
<name>A0A1F7FCD8_UNCRA</name>
<evidence type="ECO:0000313" key="2">
    <source>
        <dbReference type="Proteomes" id="UP000179243"/>
    </source>
</evidence>
<dbReference type="Proteomes" id="UP000179243">
    <property type="component" value="Unassembled WGS sequence"/>
</dbReference>
<comment type="caution">
    <text evidence="1">The sequence shown here is derived from an EMBL/GenBank/DDBJ whole genome shotgun (WGS) entry which is preliminary data.</text>
</comment>
<evidence type="ECO:0000313" key="1">
    <source>
        <dbReference type="EMBL" id="OGK04303.1"/>
    </source>
</evidence>
<sequence>MTAVTLLAFLTVSCGSGYRPPLLAPATFSYQIAGTKDRLFDKAINALSQLDFEVVIQDRVGGQIRTMPKQMNLQPSECDCGAYYTKEFIKDPLTTVSVEVVIDIQDGMLKFATRMSGAHKNSFGKVDRNLDCISSGEYEKYLAEFVAGRAIP</sequence>
<reference evidence="1 2" key="1">
    <citation type="journal article" date="2016" name="Nat. Commun.">
        <title>Thousands of microbial genomes shed light on interconnected biogeochemical processes in an aquifer system.</title>
        <authorList>
            <person name="Anantharaman K."/>
            <person name="Brown C.T."/>
            <person name="Hug L.A."/>
            <person name="Sharon I."/>
            <person name="Castelle C.J."/>
            <person name="Probst A.J."/>
            <person name="Thomas B.C."/>
            <person name="Singh A."/>
            <person name="Wilkins M.J."/>
            <person name="Karaoz U."/>
            <person name="Brodie E.L."/>
            <person name="Williams K.H."/>
            <person name="Hubbard S.S."/>
            <person name="Banfield J.F."/>
        </authorList>
    </citation>
    <scope>NUCLEOTIDE SEQUENCE [LARGE SCALE GENOMIC DNA]</scope>
</reference>
<accession>A0A1F7FCD8</accession>
<dbReference type="AlphaFoldDB" id="A0A1F7FCD8"/>
<dbReference type="EMBL" id="MFYX01000074">
    <property type="protein sequence ID" value="OGK04303.1"/>
    <property type="molecule type" value="Genomic_DNA"/>
</dbReference>
<gene>
    <name evidence="1" type="ORF">A2519_18265</name>
</gene>
<organism evidence="1 2">
    <name type="scientific">Candidatus Raymondbacteria bacterium RIFOXYD12_FULL_49_13</name>
    <dbReference type="NCBI Taxonomy" id="1817890"/>
    <lineage>
        <taxon>Bacteria</taxon>
        <taxon>Raymondiibacteriota</taxon>
    </lineage>
</organism>